<protein>
    <submittedName>
        <fullName evidence="1">Uncharacterized protein</fullName>
    </submittedName>
</protein>
<organism evidence="1 2">
    <name type="scientific">Actinoplanes siamensis</name>
    <dbReference type="NCBI Taxonomy" id="1223317"/>
    <lineage>
        <taxon>Bacteria</taxon>
        <taxon>Bacillati</taxon>
        <taxon>Actinomycetota</taxon>
        <taxon>Actinomycetes</taxon>
        <taxon>Micromonosporales</taxon>
        <taxon>Micromonosporaceae</taxon>
        <taxon>Actinoplanes</taxon>
    </lineage>
</organism>
<dbReference type="AlphaFoldDB" id="A0A919NDC2"/>
<proteinExistence type="predicted"/>
<evidence type="ECO:0000313" key="2">
    <source>
        <dbReference type="Proteomes" id="UP000629619"/>
    </source>
</evidence>
<gene>
    <name evidence="1" type="ORF">Asi03nite_61770</name>
</gene>
<comment type="caution">
    <text evidence="1">The sequence shown here is derived from an EMBL/GenBank/DDBJ whole genome shotgun (WGS) entry which is preliminary data.</text>
</comment>
<dbReference type="Proteomes" id="UP000629619">
    <property type="component" value="Unassembled WGS sequence"/>
</dbReference>
<evidence type="ECO:0000313" key="1">
    <source>
        <dbReference type="EMBL" id="GIF08639.1"/>
    </source>
</evidence>
<reference evidence="1" key="1">
    <citation type="submission" date="2021-01" db="EMBL/GenBank/DDBJ databases">
        <title>Whole genome shotgun sequence of Actinoplanes siamensis NBRC 109076.</title>
        <authorList>
            <person name="Komaki H."/>
            <person name="Tamura T."/>
        </authorList>
    </citation>
    <scope>NUCLEOTIDE SEQUENCE</scope>
    <source>
        <strain evidence="1">NBRC 109076</strain>
    </source>
</reference>
<sequence length="120" mass="13179">MATHRGQLHPLTPVQPVDGWTFFHHLDHLQEVIMPLPTVGRIVHYTLTQHDADAIQARRAEAVTTANMTGEGQTLPAVVVRTFGGDAANLQVLLDGPDTYWATSRTEGEGPGHWAWPPRA</sequence>
<dbReference type="EMBL" id="BOMW01000066">
    <property type="protein sequence ID" value="GIF08639.1"/>
    <property type="molecule type" value="Genomic_DNA"/>
</dbReference>
<name>A0A919NDC2_9ACTN</name>
<keyword evidence="2" id="KW-1185">Reference proteome</keyword>
<accession>A0A919NDC2</accession>